<organism evidence="2 3">
    <name type="scientific">Mycobacterium aquaticum</name>
    <dbReference type="NCBI Taxonomy" id="1927124"/>
    <lineage>
        <taxon>Bacteria</taxon>
        <taxon>Bacillati</taxon>
        <taxon>Actinomycetota</taxon>
        <taxon>Actinomycetes</taxon>
        <taxon>Mycobacteriales</taxon>
        <taxon>Mycobacteriaceae</taxon>
        <taxon>Mycobacterium</taxon>
    </lineage>
</organism>
<evidence type="ECO:0000313" key="2">
    <source>
        <dbReference type="EMBL" id="ORA36378.1"/>
    </source>
</evidence>
<keyword evidence="1" id="KW-0732">Signal</keyword>
<accession>A0A1X0B2S1</accession>
<protein>
    <recommendedName>
        <fullName evidence="4">DUF3558 domain-containing protein</fullName>
    </recommendedName>
</protein>
<evidence type="ECO:0000313" key="3">
    <source>
        <dbReference type="Proteomes" id="UP000192448"/>
    </source>
</evidence>
<proteinExistence type="predicted"/>
<reference evidence="2 3" key="1">
    <citation type="submission" date="2017-02" db="EMBL/GenBank/DDBJ databases">
        <title>The new phylogeny of genus Mycobacterium.</title>
        <authorList>
            <person name="Tortoli E."/>
            <person name="Trovato A."/>
            <person name="Cirillo D.M."/>
        </authorList>
    </citation>
    <scope>NUCLEOTIDE SEQUENCE [LARGE SCALE GENOMIC DNA]</scope>
    <source>
        <strain evidence="2 3">RW6</strain>
    </source>
</reference>
<comment type="caution">
    <text evidence="2">The sequence shown here is derived from an EMBL/GenBank/DDBJ whole genome shotgun (WGS) entry which is preliminary data.</text>
</comment>
<evidence type="ECO:0008006" key="4">
    <source>
        <dbReference type="Google" id="ProtNLM"/>
    </source>
</evidence>
<feature type="signal peptide" evidence="1">
    <location>
        <begin position="1"/>
        <end position="22"/>
    </location>
</feature>
<gene>
    <name evidence="2" type="ORF">BST13_12385</name>
</gene>
<dbReference type="EMBL" id="MVHF01000009">
    <property type="protein sequence ID" value="ORA36378.1"/>
    <property type="molecule type" value="Genomic_DNA"/>
</dbReference>
<dbReference type="AlphaFoldDB" id="A0A1X0B2S1"/>
<keyword evidence="3" id="KW-1185">Reference proteome</keyword>
<dbReference type="STRING" id="1927124.BST13_12385"/>
<dbReference type="Proteomes" id="UP000192448">
    <property type="component" value="Unassembled WGS sequence"/>
</dbReference>
<name>A0A1X0B2S1_9MYCO</name>
<evidence type="ECO:0000256" key="1">
    <source>
        <dbReference type="SAM" id="SignalP"/>
    </source>
</evidence>
<feature type="chain" id="PRO_5012529606" description="DUF3558 domain-containing protein" evidence="1">
    <location>
        <begin position="23"/>
        <end position="263"/>
    </location>
</feature>
<sequence>MRTKTVLLLCAVVAQLVNGCQAPSNAGKRGWPGVASDVRVQWTADPGIGLTEGVAVPVRAYLESYDLVEFTGNFGNAYPGFLDAVPPNEPTSASDKTSAWDRRPTDRYPTGWNLVGNLRFHIRSVESTSRGATVTLCEYRYGLGQRKTDGTYVPYISNGWSSDRGIFGVRLDLTDAQEKSEAGLVPQRGPALSPNTNVFGGWQIVGYLTTSSAGSTDWPTKGQVVSACVSSAPDSLERRKDLASGPFTAADFASSPAEPGWPE</sequence>